<proteinExistence type="predicted"/>
<feature type="region of interest" description="Disordered" evidence="1">
    <location>
        <begin position="217"/>
        <end position="269"/>
    </location>
</feature>
<gene>
    <name evidence="3" type="ORF">QBC36DRAFT_382996</name>
</gene>
<evidence type="ECO:0000256" key="1">
    <source>
        <dbReference type="SAM" id="MobiDB-lite"/>
    </source>
</evidence>
<evidence type="ECO:0000313" key="3">
    <source>
        <dbReference type="EMBL" id="KAK4170831.1"/>
    </source>
</evidence>
<dbReference type="AlphaFoldDB" id="A0AAN6VWR0"/>
<evidence type="ECO:0000313" key="4">
    <source>
        <dbReference type="Proteomes" id="UP001302321"/>
    </source>
</evidence>
<evidence type="ECO:0000259" key="2">
    <source>
        <dbReference type="Pfam" id="PF24539"/>
    </source>
</evidence>
<feature type="compositionally biased region" description="Basic residues" evidence="1">
    <location>
        <begin position="217"/>
        <end position="226"/>
    </location>
</feature>
<dbReference type="InterPro" id="IPR056021">
    <property type="entry name" value="DUF7600"/>
</dbReference>
<organism evidence="3 4">
    <name type="scientific">Triangularia setosa</name>
    <dbReference type="NCBI Taxonomy" id="2587417"/>
    <lineage>
        <taxon>Eukaryota</taxon>
        <taxon>Fungi</taxon>
        <taxon>Dikarya</taxon>
        <taxon>Ascomycota</taxon>
        <taxon>Pezizomycotina</taxon>
        <taxon>Sordariomycetes</taxon>
        <taxon>Sordariomycetidae</taxon>
        <taxon>Sordariales</taxon>
        <taxon>Podosporaceae</taxon>
        <taxon>Triangularia</taxon>
    </lineage>
</organism>
<reference evidence="3" key="2">
    <citation type="submission" date="2023-05" db="EMBL/GenBank/DDBJ databases">
        <authorList>
            <consortium name="Lawrence Berkeley National Laboratory"/>
            <person name="Steindorff A."/>
            <person name="Hensen N."/>
            <person name="Bonometti L."/>
            <person name="Westerberg I."/>
            <person name="Brannstrom I.O."/>
            <person name="Guillou S."/>
            <person name="Cros-Aarteil S."/>
            <person name="Calhoun S."/>
            <person name="Haridas S."/>
            <person name="Kuo A."/>
            <person name="Mondo S."/>
            <person name="Pangilinan J."/>
            <person name="Riley R."/>
            <person name="Labutti K."/>
            <person name="Andreopoulos B."/>
            <person name="Lipzen A."/>
            <person name="Chen C."/>
            <person name="Yanf M."/>
            <person name="Daum C."/>
            <person name="Ng V."/>
            <person name="Clum A."/>
            <person name="Ohm R."/>
            <person name="Martin F."/>
            <person name="Silar P."/>
            <person name="Natvig D."/>
            <person name="Lalanne C."/>
            <person name="Gautier V."/>
            <person name="Ament-Velasquez S.L."/>
            <person name="Kruys A."/>
            <person name="Hutchinson M.I."/>
            <person name="Powell A.J."/>
            <person name="Barry K."/>
            <person name="Miller A.N."/>
            <person name="Grigoriev I.V."/>
            <person name="Debuchy R."/>
            <person name="Gladieux P."/>
            <person name="Thoren M.H."/>
            <person name="Johannesson H."/>
        </authorList>
    </citation>
    <scope>NUCLEOTIDE SEQUENCE</scope>
    <source>
        <strain evidence="3">CBS 892.96</strain>
    </source>
</reference>
<keyword evidence="4" id="KW-1185">Reference proteome</keyword>
<dbReference type="Pfam" id="PF24539">
    <property type="entry name" value="DUF7600"/>
    <property type="match status" value="1"/>
</dbReference>
<name>A0AAN6VWR0_9PEZI</name>
<dbReference type="Proteomes" id="UP001302321">
    <property type="component" value="Unassembled WGS sequence"/>
</dbReference>
<comment type="caution">
    <text evidence="3">The sequence shown here is derived from an EMBL/GenBank/DDBJ whole genome shotgun (WGS) entry which is preliminary data.</text>
</comment>
<feature type="domain" description="DUF7600" evidence="2">
    <location>
        <begin position="261"/>
        <end position="343"/>
    </location>
</feature>
<dbReference type="EMBL" id="MU866741">
    <property type="protein sequence ID" value="KAK4170831.1"/>
    <property type="molecule type" value="Genomic_DNA"/>
</dbReference>
<reference evidence="3" key="1">
    <citation type="journal article" date="2023" name="Mol. Phylogenet. Evol.">
        <title>Genome-scale phylogeny and comparative genomics of the fungal order Sordariales.</title>
        <authorList>
            <person name="Hensen N."/>
            <person name="Bonometti L."/>
            <person name="Westerberg I."/>
            <person name="Brannstrom I.O."/>
            <person name="Guillou S."/>
            <person name="Cros-Aarteil S."/>
            <person name="Calhoun S."/>
            <person name="Haridas S."/>
            <person name="Kuo A."/>
            <person name="Mondo S."/>
            <person name="Pangilinan J."/>
            <person name="Riley R."/>
            <person name="LaButti K."/>
            <person name="Andreopoulos B."/>
            <person name="Lipzen A."/>
            <person name="Chen C."/>
            <person name="Yan M."/>
            <person name="Daum C."/>
            <person name="Ng V."/>
            <person name="Clum A."/>
            <person name="Steindorff A."/>
            <person name="Ohm R.A."/>
            <person name="Martin F."/>
            <person name="Silar P."/>
            <person name="Natvig D.O."/>
            <person name="Lalanne C."/>
            <person name="Gautier V."/>
            <person name="Ament-Velasquez S.L."/>
            <person name="Kruys A."/>
            <person name="Hutchinson M.I."/>
            <person name="Powell A.J."/>
            <person name="Barry K."/>
            <person name="Miller A.N."/>
            <person name="Grigoriev I.V."/>
            <person name="Debuchy R."/>
            <person name="Gladieux P."/>
            <person name="Hiltunen Thoren M."/>
            <person name="Johannesson H."/>
        </authorList>
    </citation>
    <scope>NUCLEOTIDE SEQUENCE</scope>
    <source>
        <strain evidence="3">CBS 892.96</strain>
    </source>
</reference>
<protein>
    <recommendedName>
        <fullName evidence="2">DUF7600 domain-containing protein</fullName>
    </recommendedName>
</protein>
<accession>A0AAN6VWR0</accession>
<feature type="compositionally biased region" description="Polar residues" evidence="1">
    <location>
        <begin position="241"/>
        <end position="250"/>
    </location>
</feature>
<sequence>MSLCLSFAPRHLNPSTFHLKTPLSFTSVPDIKISTCPRSRKMSPFIICCAICGWGNKFRGLCITHKKGMVNLTGVGPYDDPSGCGFIVPREPDGRYDDDGYTRPKKGEPSIHRDHLIEDRRGFATHDVCRRLLQQAMSPDQVCGVDRKAKYAPWSTDPIEPYSPKDLYSIPKLISWILPLQNSIEYSLGFMRPNTMKLDVRGTVNCSLNCLPTSKHYGHPAHSKGHRQQEEYPVARRQSRPNHQASWQKTEQPRLSPWVIDDKDSPTDRWQMAAGSLESEPGSNLGRAGCRQLESYKFCLPKDIANVSVSTIVVGCFTYICGLSFSTLSGQTLKVGYGNPGSPSAACDVSLDHFAPFFTCFLQHFT</sequence>